<proteinExistence type="predicted"/>
<dbReference type="Pfam" id="PF03403">
    <property type="entry name" value="PAF-AH_p_II"/>
    <property type="match status" value="1"/>
</dbReference>
<sequence length="364" mass="41508">MKKLILILILPLIISGCIFIPLLVPFHDLPKPTGPFYVGTRVYEWVDVSREEWFTEDSDDLRRLIVQVWYPTMEESEEGLSYLDSPDKRIKPLSKTIELPQYLIRHIQDVKTNSTLNAPLRKNEDLYPLIMFSHGLGGMRMQNTVQMEELASRGYVVVAIDHPYDAYITVYSDGSIADFRSGLEEDATEEEFWDARIPQINTRVADLTFILDNIDKSKEEGIQLWESIDLSKVGVFGHSFGGATSVVASFRDSRIDACINLDGWMEPVESKIIQEGLKIPFLYIGQERWIDTPLNDIKLDSLIKSSKGIKKLLKGTKHFDYSDTPQFSSVSKTIGVAGTMDIKLLREKINHEILSFFDLHLRGS</sequence>
<keyword evidence="2" id="KW-0442">Lipid degradation</keyword>
<keyword evidence="1" id="KW-0378">Hydrolase</keyword>
<organism evidence="4">
    <name type="scientific">marine metagenome</name>
    <dbReference type="NCBI Taxonomy" id="408172"/>
    <lineage>
        <taxon>unclassified sequences</taxon>
        <taxon>metagenomes</taxon>
        <taxon>ecological metagenomes</taxon>
    </lineage>
</organism>
<dbReference type="AlphaFoldDB" id="A0A382GF69"/>
<evidence type="ECO:0000256" key="1">
    <source>
        <dbReference type="ARBA" id="ARBA00022801"/>
    </source>
</evidence>
<dbReference type="PANTHER" id="PTHR10272">
    <property type="entry name" value="PLATELET-ACTIVATING FACTOR ACETYLHYDROLASE"/>
    <property type="match status" value="1"/>
</dbReference>
<dbReference type="EMBL" id="UINC01055232">
    <property type="protein sequence ID" value="SVB73866.1"/>
    <property type="molecule type" value="Genomic_DNA"/>
</dbReference>
<keyword evidence="3" id="KW-0443">Lipid metabolism</keyword>
<reference evidence="4" key="1">
    <citation type="submission" date="2018-05" db="EMBL/GenBank/DDBJ databases">
        <authorList>
            <person name="Lanie J.A."/>
            <person name="Ng W.-L."/>
            <person name="Kazmierczak K.M."/>
            <person name="Andrzejewski T.M."/>
            <person name="Davidsen T.M."/>
            <person name="Wayne K.J."/>
            <person name="Tettelin H."/>
            <person name="Glass J.I."/>
            <person name="Rusch D."/>
            <person name="Podicherti R."/>
            <person name="Tsui H.-C.T."/>
            <person name="Winkler M.E."/>
        </authorList>
    </citation>
    <scope>NUCLEOTIDE SEQUENCE</scope>
</reference>
<dbReference type="PROSITE" id="PS51257">
    <property type="entry name" value="PROKAR_LIPOPROTEIN"/>
    <property type="match status" value="1"/>
</dbReference>
<evidence type="ECO:0000256" key="3">
    <source>
        <dbReference type="ARBA" id="ARBA00023098"/>
    </source>
</evidence>
<protein>
    <recommendedName>
        <fullName evidence="5">1-alkyl-2-acetylglycerophosphocholine esterase</fullName>
    </recommendedName>
</protein>
<dbReference type="InterPro" id="IPR029058">
    <property type="entry name" value="AB_hydrolase_fold"/>
</dbReference>
<accession>A0A382GF69</accession>
<dbReference type="GO" id="GO:0003847">
    <property type="term" value="F:1-alkyl-2-acetylglycerophosphocholine esterase activity"/>
    <property type="evidence" value="ECO:0007669"/>
    <property type="project" value="TreeGrafter"/>
</dbReference>
<dbReference type="GO" id="GO:0016042">
    <property type="term" value="P:lipid catabolic process"/>
    <property type="evidence" value="ECO:0007669"/>
    <property type="project" value="UniProtKB-KW"/>
</dbReference>
<evidence type="ECO:0000256" key="2">
    <source>
        <dbReference type="ARBA" id="ARBA00022963"/>
    </source>
</evidence>
<gene>
    <name evidence="4" type="ORF">METZ01_LOCUS226720</name>
</gene>
<name>A0A382GF69_9ZZZZ</name>
<dbReference type="SUPFAM" id="SSF53474">
    <property type="entry name" value="alpha/beta-Hydrolases"/>
    <property type="match status" value="1"/>
</dbReference>
<evidence type="ECO:0000313" key="4">
    <source>
        <dbReference type="EMBL" id="SVB73866.1"/>
    </source>
</evidence>
<dbReference type="Gene3D" id="3.40.50.1820">
    <property type="entry name" value="alpha/beta hydrolase"/>
    <property type="match status" value="1"/>
</dbReference>
<dbReference type="PANTHER" id="PTHR10272:SF0">
    <property type="entry name" value="PLATELET-ACTIVATING FACTOR ACETYLHYDROLASE"/>
    <property type="match status" value="1"/>
</dbReference>
<evidence type="ECO:0008006" key="5">
    <source>
        <dbReference type="Google" id="ProtNLM"/>
    </source>
</evidence>